<sequence length="95" mass="10990">MKLFAIFLCFLGSVLIYSSHANQHIFKTPLTKKFFYLGVVLVCVSLPLLIYALPKLVAILMWCMTLIVTWSFIPFIPLLKRYIPYEDAIRSKDTT</sequence>
<evidence type="ECO:0000313" key="5">
    <source>
        <dbReference type="Proteomes" id="UP000293863"/>
    </source>
</evidence>
<evidence type="ECO:0000256" key="1">
    <source>
        <dbReference type="SAM" id="Phobius"/>
    </source>
</evidence>
<dbReference type="AlphaFoldDB" id="A0A3G2T833"/>
<name>A0A3G2T833_9GAMM</name>
<dbReference type="EMBL" id="CP033133">
    <property type="protein sequence ID" value="AYO56351.1"/>
    <property type="molecule type" value="Genomic_DNA"/>
</dbReference>
<gene>
    <name evidence="2" type="ORF">CDG68_18340</name>
    <name evidence="3" type="ORF">EXU28_16335</name>
</gene>
<evidence type="ECO:0000313" key="2">
    <source>
        <dbReference type="EMBL" id="AYO56351.1"/>
    </source>
</evidence>
<dbReference type="Proteomes" id="UP000293863">
    <property type="component" value="Unassembled WGS sequence"/>
</dbReference>
<accession>A0A3G2T833</accession>
<evidence type="ECO:0000313" key="3">
    <source>
        <dbReference type="EMBL" id="RZG43796.1"/>
    </source>
</evidence>
<feature type="transmembrane region" description="Helical" evidence="1">
    <location>
        <begin position="34"/>
        <end position="52"/>
    </location>
</feature>
<evidence type="ECO:0000313" key="4">
    <source>
        <dbReference type="Proteomes" id="UP000279962"/>
    </source>
</evidence>
<keyword evidence="1" id="KW-0472">Membrane</keyword>
<protein>
    <recommendedName>
        <fullName evidence="6">DUF3325 domain-containing protein</fullName>
    </recommendedName>
</protein>
<feature type="transmembrane region" description="Helical" evidence="1">
    <location>
        <begin position="59"/>
        <end position="79"/>
    </location>
</feature>
<proteinExistence type="predicted"/>
<reference evidence="2 4" key="1">
    <citation type="submission" date="2018-10" db="EMBL/GenBank/DDBJ databases">
        <title>The complete genome of Acinetobacter wuhouensis strain WCHAW010062.</title>
        <authorList>
            <person name="Hu Y."/>
            <person name="Long H."/>
            <person name="Feng Y."/>
            <person name="Zong Z."/>
        </authorList>
    </citation>
    <scope>NUCLEOTIDE SEQUENCE [LARGE SCALE GENOMIC DNA]</scope>
    <source>
        <strain evidence="2 4">WCHAW010062</strain>
    </source>
</reference>
<keyword evidence="1" id="KW-1133">Transmembrane helix</keyword>
<organism evidence="2 4">
    <name type="scientific">Acinetobacter wuhouensis</name>
    <dbReference type="NCBI Taxonomy" id="1879050"/>
    <lineage>
        <taxon>Bacteria</taxon>
        <taxon>Pseudomonadati</taxon>
        <taxon>Pseudomonadota</taxon>
        <taxon>Gammaproteobacteria</taxon>
        <taxon>Moraxellales</taxon>
        <taxon>Moraxellaceae</taxon>
        <taxon>Acinetobacter</taxon>
    </lineage>
</organism>
<evidence type="ECO:0008006" key="6">
    <source>
        <dbReference type="Google" id="ProtNLM"/>
    </source>
</evidence>
<keyword evidence="5" id="KW-1185">Reference proteome</keyword>
<keyword evidence="1" id="KW-0812">Transmembrane</keyword>
<reference evidence="3 5" key="2">
    <citation type="submission" date="2019-02" db="EMBL/GenBank/DDBJ databases">
        <title>The Batch Genome Submission of Acinetobacter spp. strains.</title>
        <authorList>
            <person name="Qin J."/>
            <person name="Hu Y."/>
            <person name="Ye H."/>
            <person name="Wei L."/>
            <person name="Feng Y."/>
            <person name="Zong Z."/>
        </authorList>
    </citation>
    <scope>NUCLEOTIDE SEQUENCE [LARGE SCALE GENOMIC DNA]</scope>
    <source>
        <strain evidence="3 5">WCHAW060049</strain>
    </source>
</reference>
<dbReference type="RefSeq" id="WP_087553760.1">
    <property type="nucleotide sequence ID" value="NZ_CP033133.1"/>
</dbReference>
<dbReference type="Proteomes" id="UP000279962">
    <property type="component" value="Chromosome"/>
</dbReference>
<dbReference type="EMBL" id="SGSQ01000029">
    <property type="protein sequence ID" value="RZG43796.1"/>
    <property type="molecule type" value="Genomic_DNA"/>
</dbReference>